<proteinExistence type="predicted"/>
<dbReference type="Proteomes" id="UP000307720">
    <property type="component" value="Unassembled WGS sequence"/>
</dbReference>
<organism evidence="1 2">
    <name type="scientific">Hominisplanchenecus murintestinalis</name>
    <dbReference type="NCBI Taxonomy" id="2941517"/>
    <lineage>
        <taxon>Bacteria</taxon>
        <taxon>Bacillati</taxon>
        <taxon>Bacillota</taxon>
        <taxon>Clostridia</taxon>
        <taxon>Lachnospirales</taxon>
        <taxon>Lachnospiraceae</taxon>
        <taxon>Hominisplanchenecus</taxon>
    </lineage>
</organism>
<dbReference type="EMBL" id="SRZB01000005">
    <property type="protein sequence ID" value="TGX99753.1"/>
    <property type="molecule type" value="Genomic_DNA"/>
</dbReference>
<accession>A0AC61R162</accession>
<protein>
    <submittedName>
        <fullName evidence="1">Uncharacterized protein</fullName>
    </submittedName>
</protein>
<evidence type="ECO:0000313" key="1">
    <source>
        <dbReference type="EMBL" id="TGX99753.1"/>
    </source>
</evidence>
<keyword evidence="2" id="KW-1185">Reference proteome</keyword>
<gene>
    <name evidence="1" type="ORF">E5357_04550</name>
</gene>
<sequence>MWKIKLRKIYRVAVLIGSIFFLCACEKSSAETGRICDFIEIQKFETDFITEPCIVLQSRDDVSSLVKTMKEKHYSEEMLKTDFKEEALLFLTICRGIDEASAIESVKLVKDGQGNLKGQIQIKLTALQETTRLAACYENAILRLPKEDVDAAASFEIIYVSEAWKE</sequence>
<reference evidence="1" key="1">
    <citation type="submission" date="2019-04" db="EMBL/GenBank/DDBJ databases">
        <title>Microbes associate with the intestines of laboratory mice.</title>
        <authorList>
            <person name="Navarre W."/>
            <person name="Wong E."/>
            <person name="Huang K."/>
            <person name="Tropini C."/>
            <person name="Ng K."/>
            <person name="Yu B."/>
        </authorList>
    </citation>
    <scope>NUCLEOTIDE SEQUENCE</scope>
    <source>
        <strain evidence="1">NM72_1-8</strain>
    </source>
</reference>
<name>A0AC61R162_9FIRM</name>
<evidence type="ECO:0000313" key="2">
    <source>
        <dbReference type="Proteomes" id="UP000307720"/>
    </source>
</evidence>
<comment type="caution">
    <text evidence="1">The sequence shown here is derived from an EMBL/GenBank/DDBJ whole genome shotgun (WGS) entry which is preliminary data.</text>
</comment>